<evidence type="ECO:0000256" key="2">
    <source>
        <dbReference type="ARBA" id="ARBA00022643"/>
    </source>
</evidence>
<evidence type="ECO:0000256" key="3">
    <source>
        <dbReference type="ARBA" id="ARBA00023002"/>
    </source>
</evidence>
<gene>
    <name evidence="5" type="ORF">V8V93_03940</name>
</gene>
<evidence type="ECO:0000256" key="1">
    <source>
        <dbReference type="ARBA" id="ARBA00022630"/>
    </source>
</evidence>
<feature type="domain" description="Nitroreductase" evidence="4">
    <location>
        <begin position="7"/>
        <end position="148"/>
    </location>
</feature>
<sequence length="169" mass="19105">MDTLEALRTRRSIRKYTDKPVSDEMVRQILEAAMMAPSAGNGQPWQFIVVNERARLDAMVDLHPYVKMVLQAQVGIIVCGDLTKEKYPGYWVQDCAAAMENLLLATHALGLGAVWTGIYPKEDRVTGYRAMFNIPDHVIPLGFAPIGWPAQQPKSESRFNPNRVHYNNY</sequence>
<keyword evidence="3" id="KW-0560">Oxidoreductase</keyword>
<dbReference type="RefSeq" id="WP_338669074.1">
    <property type="nucleotide sequence ID" value="NZ_CP146609.1"/>
</dbReference>
<evidence type="ECO:0000313" key="5">
    <source>
        <dbReference type="EMBL" id="WWX23360.1"/>
    </source>
</evidence>
<dbReference type="CDD" id="cd02150">
    <property type="entry name" value="nitroreductase"/>
    <property type="match status" value="1"/>
</dbReference>
<proteinExistence type="predicted"/>
<dbReference type="SUPFAM" id="SSF55469">
    <property type="entry name" value="FMN-dependent nitroreductase-like"/>
    <property type="match status" value="1"/>
</dbReference>
<keyword evidence="6" id="KW-1185">Reference proteome</keyword>
<dbReference type="InterPro" id="IPR029479">
    <property type="entry name" value="Nitroreductase"/>
</dbReference>
<keyword evidence="1" id="KW-0285">Flavoprotein</keyword>
<dbReference type="PANTHER" id="PTHR23026:SF90">
    <property type="entry name" value="IODOTYROSINE DEIODINASE 1"/>
    <property type="match status" value="1"/>
</dbReference>
<dbReference type="Proteomes" id="UP001385389">
    <property type="component" value="Chromosome"/>
</dbReference>
<keyword evidence="2" id="KW-0288">FMN</keyword>
<reference evidence="5 6" key="1">
    <citation type="submission" date="2024-03" db="EMBL/GenBank/DDBJ databases">
        <title>Phenotype and Genome Characterization of a Sulfate-Reducing Bacterium Pseudodesulfovibrio sp. strain 5S69, isolated from Petroleum Reservoir in Tatarstan (Russia).</title>
        <authorList>
            <person name="Bidzhieva S.K."/>
            <person name="Kadnikov V."/>
            <person name="Tourova T.P."/>
            <person name="Samigullina S.R."/>
            <person name="Sokolova D.S."/>
            <person name="Poltaraus A.B."/>
            <person name="Avtukh A.N."/>
            <person name="Tereshina V.M."/>
            <person name="Mardanov A.V."/>
            <person name="Nazina T.N."/>
        </authorList>
    </citation>
    <scope>NUCLEOTIDE SEQUENCE [LARGE SCALE GENOMIC DNA]</scope>
    <source>
        <strain evidence="5 6">5S69</strain>
    </source>
</reference>
<dbReference type="PANTHER" id="PTHR23026">
    <property type="entry name" value="NADPH NITROREDUCTASE"/>
    <property type="match status" value="1"/>
</dbReference>
<dbReference type="InterPro" id="IPR050627">
    <property type="entry name" value="Nitroreductase/BluB"/>
</dbReference>
<dbReference type="EMBL" id="CP146609">
    <property type="protein sequence ID" value="WWX23360.1"/>
    <property type="molecule type" value="Genomic_DNA"/>
</dbReference>
<evidence type="ECO:0000313" key="6">
    <source>
        <dbReference type="Proteomes" id="UP001385389"/>
    </source>
</evidence>
<accession>A0ABZ2IXF3</accession>
<dbReference type="Gene3D" id="3.40.109.10">
    <property type="entry name" value="NADH Oxidase"/>
    <property type="match status" value="1"/>
</dbReference>
<protein>
    <submittedName>
        <fullName evidence="5">Nitroreductase family protein</fullName>
    </submittedName>
</protein>
<dbReference type="Pfam" id="PF00881">
    <property type="entry name" value="Nitroreductase"/>
    <property type="match status" value="1"/>
</dbReference>
<dbReference type="InterPro" id="IPR000415">
    <property type="entry name" value="Nitroreductase-like"/>
</dbReference>
<name>A0ABZ2IXF3_9BACT</name>
<evidence type="ECO:0000259" key="4">
    <source>
        <dbReference type="Pfam" id="PF00881"/>
    </source>
</evidence>
<organism evidence="5 6">
    <name type="scientific">Pseudodesulfovibrio methanolicus</name>
    <dbReference type="NCBI Taxonomy" id="3126690"/>
    <lineage>
        <taxon>Bacteria</taxon>
        <taxon>Pseudomonadati</taxon>
        <taxon>Thermodesulfobacteriota</taxon>
        <taxon>Desulfovibrionia</taxon>
        <taxon>Desulfovibrionales</taxon>
        <taxon>Desulfovibrionaceae</taxon>
    </lineage>
</organism>